<evidence type="ECO:0000256" key="1">
    <source>
        <dbReference type="SAM" id="MobiDB-lite"/>
    </source>
</evidence>
<reference evidence="3" key="1">
    <citation type="submission" date="2012-08" db="EMBL/GenBank/DDBJ databases">
        <title>The Genome Sequence of Wuchereria bancrofti.</title>
        <authorList>
            <person name="Nutman T.B."/>
            <person name="Fink D.L."/>
            <person name="Russ C."/>
            <person name="Young S."/>
            <person name="Zeng Q."/>
            <person name="Koehrsen M."/>
            <person name="Alvarado L."/>
            <person name="Berlin A."/>
            <person name="Chapman S.B."/>
            <person name="Chen Z."/>
            <person name="Freedman E."/>
            <person name="Gellesch M."/>
            <person name="Goldberg J."/>
            <person name="Griggs A."/>
            <person name="Gujja S."/>
            <person name="Heilman E.R."/>
            <person name="Heiman D."/>
            <person name="Hepburn T."/>
            <person name="Howarth C."/>
            <person name="Jen D."/>
            <person name="Larson L."/>
            <person name="Lewis B."/>
            <person name="Mehta T."/>
            <person name="Park D."/>
            <person name="Pearson M."/>
            <person name="Roberts A."/>
            <person name="Saif S."/>
            <person name="Shea T."/>
            <person name="Shenoy N."/>
            <person name="Sisk P."/>
            <person name="Stolte C."/>
            <person name="Sykes S."/>
            <person name="Walk T."/>
            <person name="White J."/>
            <person name="Yandava C."/>
            <person name="Haas B."/>
            <person name="Henn M.R."/>
            <person name="Nusbaum C."/>
            <person name="Birren B."/>
        </authorList>
    </citation>
    <scope>NUCLEOTIDE SEQUENCE [LARGE SCALE GENOMIC DNA]</scope>
    <source>
        <strain evidence="3">NA</strain>
    </source>
</reference>
<dbReference type="Proteomes" id="UP000004810">
    <property type="component" value="Unassembled WGS sequence"/>
</dbReference>
<feature type="region of interest" description="Disordered" evidence="1">
    <location>
        <begin position="1"/>
        <end position="83"/>
    </location>
</feature>
<dbReference type="EMBL" id="ADBV01002438">
    <property type="protein sequence ID" value="EJW83085.1"/>
    <property type="molecule type" value="Genomic_DNA"/>
</dbReference>
<name>J9B7T4_WUCBA</name>
<organism evidence="2 3">
    <name type="scientific">Wuchereria bancrofti</name>
    <dbReference type="NCBI Taxonomy" id="6293"/>
    <lineage>
        <taxon>Eukaryota</taxon>
        <taxon>Metazoa</taxon>
        <taxon>Ecdysozoa</taxon>
        <taxon>Nematoda</taxon>
        <taxon>Chromadorea</taxon>
        <taxon>Rhabditida</taxon>
        <taxon>Spirurina</taxon>
        <taxon>Spiruromorpha</taxon>
        <taxon>Filarioidea</taxon>
        <taxon>Onchocercidae</taxon>
        <taxon>Wuchereria</taxon>
    </lineage>
</organism>
<evidence type="ECO:0000313" key="3">
    <source>
        <dbReference type="Proteomes" id="UP000004810"/>
    </source>
</evidence>
<evidence type="ECO:0000313" key="2">
    <source>
        <dbReference type="EMBL" id="EJW83085.1"/>
    </source>
</evidence>
<accession>J9B7T4</accession>
<feature type="compositionally biased region" description="Polar residues" evidence="1">
    <location>
        <begin position="45"/>
        <end position="56"/>
    </location>
</feature>
<protein>
    <submittedName>
        <fullName evidence="2">Uncharacterized protein</fullName>
    </submittedName>
</protein>
<gene>
    <name evidence="2" type="ORF">WUBG_06003</name>
</gene>
<proteinExistence type="predicted"/>
<sequence>MDDQLAKQNFGRMVEKSRRFRDSISESALSKISSRERSGSGSRSDQFIMSPDQNFDTYPKEPCSNESDPVAGTSAPQQSAAPSCFNSSLSAVHDLFIRSDPRCETGSPVNVASTATECFPEQNSSTRFVKSDADTTPVLRTKKNIA</sequence>
<dbReference type="AlphaFoldDB" id="J9B7T4"/>
<feature type="compositionally biased region" description="Basic and acidic residues" evidence="1">
    <location>
        <begin position="13"/>
        <end position="24"/>
    </location>
</feature>
<feature type="compositionally biased region" description="Polar residues" evidence="1">
    <location>
        <begin position="74"/>
        <end position="83"/>
    </location>
</feature>
<comment type="caution">
    <text evidence="2">The sequence shown here is derived from an EMBL/GenBank/DDBJ whole genome shotgun (WGS) entry which is preliminary data.</text>
</comment>